<dbReference type="InterPro" id="IPR001123">
    <property type="entry name" value="LeuE-type"/>
</dbReference>
<evidence type="ECO:0000313" key="8">
    <source>
        <dbReference type="Proteomes" id="UP001055804"/>
    </source>
</evidence>
<keyword evidence="2" id="KW-1003">Cell membrane</keyword>
<evidence type="ECO:0000256" key="2">
    <source>
        <dbReference type="ARBA" id="ARBA00022475"/>
    </source>
</evidence>
<reference evidence="7" key="1">
    <citation type="submission" date="2022-06" db="EMBL/GenBank/DDBJ databases">
        <title>Isolation and Genomics of Futiania mangrovii gen. nov., sp. nov., a Rare and Metabolically-versatile member in the Class Alphaproteobacteria.</title>
        <authorList>
            <person name="Liu L."/>
            <person name="Huang W.-C."/>
            <person name="Pan J."/>
            <person name="Li J."/>
            <person name="Huang Y."/>
            <person name="Du H."/>
            <person name="Liu Y."/>
            <person name="Li M."/>
        </authorList>
    </citation>
    <scope>NUCLEOTIDE SEQUENCE</scope>
    <source>
        <strain evidence="7">FT118</strain>
    </source>
</reference>
<dbReference type="GO" id="GO:0015171">
    <property type="term" value="F:amino acid transmembrane transporter activity"/>
    <property type="evidence" value="ECO:0007669"/>
    <property type="project" value="TreeGrafter"/>
</dbReference>
<evidence type="ECO:0000313" key="7">
    <source>
        <dbReference type="EMBL" id="MCP1337576.1"/>
    </source>
</evidence>
<dbReference type="Pfam" id="PF01810">
    <property type="entry name" value="LysE"/>
    <property type="match status" value="1"/>
</dbReference>
<sequence>MFDTATLLVFSGASLALAVTPGPDMAFCLAAGARAGVTGAVVAALGLVVGLAIHSAAAAAGLAALLAATPLGLDAVRWVGAAYLVWIAIHAWNTPVRLEPAPGARRELGLLFVRALLTNLMNPKIIMFFLAFLPQFANPAKGPVWLQMLLLGLLFAAIGIWINVAVGASAGAVRRLFARNPKAGLLLARGTSVIFLGLAARLALSRL</sequence>
<feature type="transmembrane region" description="Helical" evidence="6">
    <location>
        <begin position="45"/>
        <end position="68"/>
    </location>
</feature>
<keyword evidence="4 6" id="KW-1133">Transmembrane helix</keyword>
<accession>A0A9J6PIE6</accession>
<feature type="transmembrane region" description="Helical" evidence="6">
    <location>
        <begin position="75"/>
        <end position="92"/>
    </location>
</feature>
<evidence type="ECO:0000256" key="6">
    <source>
        <dbReference type="SAM" id="Phobius"/>
    </source>
</evidence>
<comment type="caution">
    <text evidence="7">The sequence shown here is derived from an EMBL/GenBank/DDBJ whole genome shotgun (WGS) entry which is preliminary data.</text>
</comment>
<feature type="transmembrane region" description="Helical" evidence="6">
    <location>
        <begin position="186"/>
        <end position="204"/>
    </location>
</feature>
<dbReference type="EMBL" id="JAMZFT010000003">
    <property type="protein sequence ID" value="MCP1337576.1"/>
    <property type="molecule type" value="Genomic_DNA"/>
</dbReference>
<dbReference type="Proteomes" id="UP001055804">
    <property type="component" value="Unassembled WGS sequence"/>
</dbReference>
<keyword evidence="5 6" id="KW-0472">Membrane</keyword>
<gene>
    <name evidence="7" type="ORF">NJQ99_14230</name>
</gene>
<keyword evidence="8" id="KW-1185">Reference proteome</keyword>
<protein>
    <submittedName>
        <fullName evidence="7">LysE family translocator</fullName>
    </submittedName>
</protein>
<organism evidence="7 8">
    <name type="scientific">Futiania mangrovi</name>
    <dbReference type="NCBI Taxonomy" id="2959716"/>
    <lineage>
        <taxon>Bacteria</taxon>
        <taxon>Pseudomonadati</taxon>
        <taxon>Pseudomonadota</taxon>
        <taxon>Alphaproteobacteria</taxon>
        <taxon>Futianiales</taxon>
        <taxon>Futianiaceae</taxon>
        <taxon>Futiania</taxon>
    </lineage>
</organism>
<dbReference type="GO" id="GO:0005886">
    <property type="term" value="C:plasma membrane"/>
    <property type="evidence" value="ECO:0007669"/>
    <property type="project" value="UniProtKB-SubCell"/>
</dbReference>
<evidence type="ECO:0000256" key="4">
    <source>
        <dbReference type="ARBA" id="ARBA00022989"/>
    </source>
</evidence>
<comment type="subcellular location">
    <subcellularLocation>
        <location evidence="1">Cell membrane</location>
        <topology evidence="1">Multi-pass membrane protein</topology>
    </subcellularLocation>
</comment>
<evidence type="ECO:0000256" key="3">
    <source>
        <dbReference type="ARBA" id="ARBA00022692"/>
    </source>
</evidence>
<keyword evidence="3 6" id="KW-0812">Transmembrane</keyword>
<evidence type="ECO:0000256" key="5">
    <source>
        <dbReference type="ARBA" id="ARBA00023136"/>
    </source>
</evidence>
<dbReference type="AlphaFoldDB" id="A0A9J6PIE6"/>
<dbReference type="RefSeq" id="WP_269333540.1">
    <property type="nucleotide sequence ID" value="NZ_JAMZFT010000003.1"/>
</dbReference>
<evidence type="ECO:0000256" key="1">
    <source>
        <dbReference type="ARBA" id="ARBA00004651"/>
    </source>
</evidence>
<feature type="transmembrane region" description="Helical" evidence="6">
    <location>
        <begin position="145"/>
        <end position="166"/>
    </location>
</feature>
<dbReference type="PIRSF" id="PIRSF006324">
    <property type="entry name" value="LeuE"/>
    <property type="match status" value="1"/>
</dbReference>
<dbReference type="PANTHER" id="PTHR30086">
    <property type="entry name" value="ARGININE EXPORTER PROTEIN ARGO"/>
    <property type="match status" value="1"/>
</dbReference>
<dbReference type="PANTHER" id="PTHR30086:SF20">
    <property type="entry name" value="ARGININE EXPORTER PROTEIN ARGO-RELATED"/>
    <property type="match status" value="1"/>
</dbReference>
<name>A0A9J6PIE6_9PROT</name>
<feature type="transmembrane region" description="Helical" evidence="6">
    <location>
        <begin position="112"/>
        <end position="133"/>
    </location>
</feature>
<proteinExistence type="predicted"/>